<dbReference type="PROSITE" id="PS50928">
    <property type="entry name" value="ABC_TM1"/>
    <property type="match status" value="1"/>
</dbReference>
<keyword evidence="7 8" id="KW-0472">Membrane</keyword>
<dbReference type="PANTHER" id="PTHR30614">
    <property type="entry name" value="MEMBRANE COMPONENT OF AMINO ACID ABC TRANSPORTER"/>
    <property type="match status" value="1"/>
</dbReference>
<keyword evidence="3" id="KW-1003">Cell membrane</keyword>
<evidence type="ECO:0000256" key="7">
    <source>
        <dbReference type="ARBA" id="ARBA00023136"/>
    </source>
</evidence>
<feature type="transmembrane region" description="Helical" evidence="8">
    <location>
        <begin position="178"/>
        <end position="198"/>
    </location>
</feature>
<dbReference type="AlphaFoldDB" id="A0A3E0VBM6"/>
<dbReference type="Pfam" id="PF00528">
    <property type="entry name" value="BPD_transp_1"/>
    <property type="match status" value="1"/>
</dbReference>
<dbReference type="InterPro" id="IPR010065">
    <property type="entry name" value="AA_ABC_transptr_permease_3TM"/>
</dbReference>
<dbReference type="CDD" id="cd06261">
    <property type="entry name" value="TM_PBP2"/>
    <property type="match status" value="1"/>
</dbReference>
<evidence type="ECO:0000256" key="2">
    <source>
        <dbReference type="ARBA" id="ARBA00022448"/>
    </source>
</evidence>
<dbReference type="InterPro" id="IPR043429">
    <property type="entry name" value="ArtM/GltK/GlnP/TcyL/YhdX-like"/>
</dbReference>
<evidence type="ECO:0000256" key="4">
    <source>
        <dbReference type="ARBA" id="ARBA00022692"/>
    </source>
</evidence>
<keyword evidence="5" id="KW-0029">Amino-acid transport</keyword>
<organism evidence="10 11">
    <name type="scientific">Subtercola boreus</name>
    <dbReference type="NCBI Taxonomy" id="120213"/>
    <lineage>
        <taxon>Bacteria</taxon>
        <taxon>Bacillati</taxon>
        <taxon>Actinomycetota</taxon>
        <taxon>Actinomycetes</taxon>
        <taxon>Micrococcales</taxon>
        <taxon>Microbacteriaceae</taxon>
        <taxon>Subtercola</taxon>
    </lineage>
</organism>
<comment type="subcellular location">
    <subcellularLocation>
        <location evidence="1 8">Cell membrane</location>
        <topology evidence="1 8">Multi-pass membrane protein</topology>
    </subcellularLocation>
</comment>
<feature type="domain" description="ABC transmembrane type-1" evidence="9">
    <location>
        <begin position="23"/>
        <end position="223"/>
    </location>
</feature>
<evidence type="ECO:0000259" key="9">
    <source>
        <dbReference type="PROSITE" id="PS50928"/>
    </source>
</evidence>
<dbReference type="RefSeq" id="WP_116284547.1">
    <property type="nucleotide sequence ID" value="NZ_NBXA01000034.1"/>
</dbReference>
<dbReference type="InterPro" id="IPR000515">
    <property type="entry name" value="MetI-like"/>
</dbReference>
<dbReference type="InterPro" id="IPR035906">
    <property type="entry name" value="MetI-like_sf"/>
</dbReference>
<dbReference type="GO" id="GO:0006865">
    <property type="term" value="P:amino acid transport"/>
    <property type="evidence" value="ECO:0007669"/>
    <property type="project" value="UniProtKB-KW"/>
</dbReference>
<dbReference type="SUPFAM" id="SSF161098">
    <property type="entry name" value="MetI-like"/>
    <property type="match status" value="1"/>
</dbReference>
<keyword evidence="6 8" id="KW-1133">Transmembrane helix</keyword>
<evidence type="ECO:0000256" key="8">
    <source>
        <dbReference type="RuleBase" id="RU363032"/>
    </source>
</evidence>
<dbReference type="Proteomes" id="UP000256709">
    <property type="component" value="Unassembled WGS sequence"/>
</dbReference>
<evidence type="ECO:0000256" key="3">
    <source>
        <dbReference type="ARBA" id="ARBA00022475"/>
    </source>
</evidence>
<feature type="transmembrane region" description="Helical" evidence="8">
    <location>
        <begin position="95"/>
        <end position="114"/>
    </location>
</feature>
<protein>
    <submittedName>
        <fullName evidence="10">Polar amino acid ABC transporter permease</fullName>
    </submittedName>
</protein>
<keyword evidence="4 8" id="KW-0812">Transmembrane</keyword>
<dbReference type="OrthoDB" id="92598at2"/>
<evidence type="ECO:0000256" key="1">
    <source>
        <dbReference type="ARBA" id="ARBA00004651"/>
    </source>
</evidence>
<comment type="caution">
    <text evidence="10">The sequence shown here is derived from an EMBL/GenBank/DDBJ whole genome shotgun (WGS) entry which is preliminary data.</text>
</comment>
<dbReference type="EMBL" id="NBXA01000034">
    <property type="protein sequence ID" value="RFA06908.1"/>
    <property type="molecule type" value="Genomic_DNA"/>
</dbReference>
<dbReference type="PANTHER" id="PTHR30614:SF0">
    <property type="entry name" value="L-CYSTINE TRANSPORT SYSTEM PERMEASE PROTEIN TCYL"/>
    <property type="match status" value="1"/>
</dbReference>
<keyword evidence="2 8" id="KW-0813">Transport</keyword>
<sequence>MSFDWSFFFKNLFTPSGPFLQGLALTVIVSIVAMAGALVVGLLIALMRRSEITPLRVVASFYIWLIRGTPLLVQLVIIYTGLAAANVVRFQDGEIGGILIKAAVQAAIVGLIINESAYISEIIRAGLDSVPVGQHEAAATLGMSGLSAMRWIILPQALRLMVPPLGNSFNGLMKSTSILSIIGVSEMFLVAQSISAASFKTFEIFAAVALYYLALTTIWTIIQAMIERRLNAAVGIDAKVSSWQRLFGGRRGATLQPTSSPIGDLV</sequence>
<proteinExistence type="inferred from homology"/>
<evidence type="ECO:0000313" key="10">
    <source>
        <dbReference type="EMBL" id="RFA06908.1"/>
    </source>
</evidence>
<feature type="transmembrane region" description="Helical" evidence="8">
    <location>
        <begin position="59"/>
        <end position="83"/>
    </location>
</feature>
<comment type="similarity">
    <text evidence="8">Belongs to the binding-protein-dependent transport system permease family.</text>
</comment>
<evidence type="ECO:0000256" key="6">
    <source>
        <dbReference type="ARBA" id="ARBA00022989"/>
    </source>
</evidence>
<dbReference type="GO" id="GO:0022857">
    <property type="term" value="F:transmembrane transporter activity"/>
    <property type="evidence" value="ECO:0007669"/>
    <property type="project" value="InterPro"/>
</dbReference>
<reference evidence="10 11" key="1">
    <citation type="submission" date="2017-04" db="EMBL/GenBank/DDBJ databases">
        <title>Comparative genome analysis of Subtercola boreus.</title>
        <authorList>
            <person name="Cho Y.-J."/>
            <person name="Cho A."/>
            <person name="Kim O.-S."/>
            <person name="Lee J.-I."/>
        </authorList>
    </citation>
    <scope>NUCLEOTIDE SEQUENCE [LARGE SCALE GENOMIC DNA]</scope>
    <source>
        <strain evidence="10 11">P27444</strain>
    </source>
</reference>
<evidence type="ECO:0000313" key="11">
    <source>
        <dbReference type="Proteomes" id="UP000256709"/>
    </source>
</evidence>
<feature type="transmembrane region" description="Helical" evidence="8">
    <location>
        <begin position="20"/>
        <end position="47"/>
    </location>
</feature>
<gene>
    <name evidence="10" type="ORF">B7R21_17470</name>
</gene>
<evidence type="ECO:0000256" key="5">
    <source>
        <dbReference type="ARBA" id="ARBA00022970"/>
    </source>
</evidence>
<dbReference type="GO" id="GO:0043190">
    <property type="term" value="C:ATP-binding cassette (ABC) transporter complex"/>
    <property type="evidence" value="ECO:0007669"/>
    <property type="project" value="InterPro"/>
</dbReference>
<accession>A0A3E0VBM6</accession>
<dbReference type="Gene3D" id="1.10.3720.10">
    <property type="entry name" value="MetI-like"/>
    <property type="match status" value="1"/>
</dbReference>
<name>A0A3E0VBM6_9MICO</name>
<dbReference type="NCBIfam" id="TIGR01726">
    <property type="entry name" value="HEQRo_perm_3TM"/>
    <property type="match status" value="1"/>
</dbReference>
<feature type="transmembrane region" description="Helical" evidence="8">
    <location>
        <begin position="204"/>
        <end position="222"/>
    </location>
</feature>